<keyword evidence="1" id="KW-0479">Metal-binding</keyword>
<evidence type="ECO:0000256" key="4">
    <source>
        <dbReference type="ARBA" id="ARBA00023015"/>
    </source>
</evidence>
<dbReference type="InterPro" id="IPR021858">
    <property type="entry name" value="Fun_TF"/>
</dbReference>
<dbReference type="SUPFAM" id="SSF48452">
    <property type="entry name" value="TPR-like"/>
    <property type="match status" value="1"/>
</dbReference>
<dbReference type="EMBL" id="PKMI01000001">
    <property type="protein sequence ID" value="RBA21800.1"/>
    <property type="molecule type" value="Genomic_DNA"/>
</dbReference>
<keyword evidence="5" id="KW-0238">DNA-binding</keyword>
<keyword evidence="4" id="KW-0805">Transcription regulation</keyword>
<dbReference type="InterPro" id="IPR001138">
    <property type="entry name" value="Zn2Cys6_DnaBD"/>
</dbReference>
<feature type="compositionally biased region" description="Basic and acidic residues" evidence="9">
    <location>
        <begin position="1201"/>
        <end position="1218"/>
    </location>
</feature>
<dbReference type="Pfam" id="PF24883">
    <property type="entry name" value="NPHP3_N"/>
    <property type="match status" value="1"/>
</dbReference>
<dbReference type="InterPro" id="IPR056884">
    <property type="entry name" value="NPHP3-like_N"/>
</dbReference>
<evidence type="ECO:0000256" key="1">
    <source>
        <dbReference type="ARBA" id="ARBA00022723"/>
    </source>
</evidence>
<keyword evidence="2" id="KW-0677">Repeat</keyword>
<dbReference type="PANTHER" id="PTHR36206:SF12">
    <property type="entry name" value="ASPERCRYPTIN BIOSYNTHESIS CLUSTER-SPECIFIC TRANSCRIPTION REGULATOR ATNN-RELATED"/>
    <property type="match status" value="1"/>
</dbReference>
<dbReference type="Gene3D" id="3.40.50.300">
    <property type="entry name" value="P-loop containing nucleotide triphosphate hydrolases"/>
    <property type="match status" value="1"/>
</dbReference>
<dbReference type="Gene3D" id="1.25.40.10">
    <property type="entry name" value="Tetratricopeptide repeat domain"/>
    <property type="match status" value="3"/>
</dbReference>
<dbReference type="SUPFAM" id="SSF52540">
    <property type="entry name" value="P-loop containing nucleoside triphosphate hydrolases"/>
    <property type="match status" value="1"/>
</dbReference>
<evidence type="ECO:0000256" key="7">
    <source>
        <dbReference type="ARBA" id="ARBA00023242"/>
    </source>
</evidence>
<dbReference type="SUPFAM" id="SSF81901">
    <property type="entry name" value="HCP-like"/>
    <property type="match status" value="1"/>
</dbReference>
<name>A0A365NLW1_GIBIN</name>
<evidence type="ECO:0000256" key="5">
    <source>
        <dbReference type="ARBA" id="ARBA00023125"/>
    </source>
</evidence>
<evidence type="ECO:0000256" key="3">
    <source>
        <dbReference type="ARBA" id="ARBA00022833"/>
    </source>
</evidence>
<gene>
    <name evidence="11" type="ORF">FPRO05_00149</name>
</gene>
<proteinExistence type="predicted"/>
<keyword evidence="3" id="KW-0862">Zinc</keyword>
<accession>A0A365NLW1</accession>
<evidence type="ECO:0000256" key="8">
    <source>
        <dbReference type="SAM" id="Coils"/>
    </source>
</evidence>
<dbReference type="InterPro" id="IPR011990">
    <property type="entry name" value="TPR-like_helical_dom_sf"/>
</dbReference>
<keyword evidence="8" id="KW-0175">Coiled coil</keyword>
<keyword evidence="6" id="KW-0804">Transcription</keyword>
<comment type="caution">
    <text evidence="11">The sequence shown here is derived from an EMBL/GenBank/DDBJ whole genome shotgun (WGS) entry which is preliminary data.</text>
</comment>
<evidence type="ECO:0000313" key="11">
    <source>
        <dbReference type="EMBL" id="RBA21800.1"/>
    </source>
</evidence>
<dbReference type="InterPro" id="IPR007111">
    <property type="entry name" value="NACHT_NTPase"/>
</dbReference>
<sequence length="2664" mass="301825">MDSVQAIHDPGRKPETSTQDNEARISMLTDRIKQLREEFASRGHGEYFNRSIELRREILALTHPNDRQNKALQLHLLSNELSDRFAETDDLDDLKESIELGIQALDLTSESDPRKTVFLRRLEFLYEEKYEETEDIADLDEVIRYQRLSVDATDPTNSSLMAAWLFVLGAKLDKRAEVTGEIADLDESIETFRKVVELKPGNLSAKKLIQALYNRYTWTSEVQDLEECVRLHRQITDSSDTDVGRVEWMIKKANYLCILHERTEDEHYLEEAFLVANEALALVPEANWKPKWLRCLGRLFGCQYLKTEGMADLEEAIRLERLALELTPNGDEDEEVFTLTNLGNRLGDKYLRTNDVADIDEAIDCARQSLDLDPEKPERLYNLAIKLGDRFSRTEDLDDVDEAIELERKALKIMPVDHSERADYLNILGNQLGDRYKYTGDLDDLEEAIRNAEEALGLMSEDHALRAAWLNSLGNHYLDRYTATGDEHDLDLSITNYDRALHHEPSATEDRVKAGQAILSNCSDSQQLYDTAKLAVSLIPKLVSWSHENQDRQYVLSQVVGLASDAAAAALQAGQSPMTALQLLEQGRGIIGSSLQDMRSDVQDLAREHPGLAERYRTLQAELDRRAEHGRATDTQSQASINRRHAAAKEFTELAAEIRSLPGFEDFMLSLTEDEICGASERGPIVVINVSSLRCDALIVADSQVHTLELPSITLEELERKVKPWALATSQTLEWLWDAIMSPILSMLGFSGPPPIDAWPHVWWIPTGPLVQLPLHAAGYHRQQGSEAVLDKVISSYGSSIRNIIRGRRDSSQSSGSDQALLVAMEHTPGHDTLTFANGEVELIDGMVRSMKLESIIPTRTKEEVIQYLPDCKIFHFAGHGLAHTEDPSKSCLLLEDWKEDSLKVSDLLDMNLRQRSPFLAYLSACGTGQIKDETSFDENINLISAFQIAGFRHVIGTLWNVQDDISVEMAQMTYQELLDSDISDESLCRGLHRATQETNSKSRLFLRGKIMAPHQTSHGDCTQFRGSAAVTELENAVAHFQATLTDEDRKRLKSLNELPHDAQSIIVFTAKLDMQQSGKRRGKSIASRLTSFLQIVQQFTPIIDTYIQSNPHISAIIWSSIKLTFMILFQDSTRLNDSICQFHTSVIVCCEKVIYLIRQSTLANQVWKAITGSFQTEIRTYVEAVKVKAEDAQREIELAKAQADHQEQQRQTKERQNASDYRQQLSTWATKYSAAMKDLQDLKEKHCKDKKRAKLIHELTSYNFMPTFNSTRNKRHMGTAEWCFETPEYRRWANGNKSAVLHITGKIGSGKTILASSIIERLCCAPVSRQFTSFFFLRFDESKSLSSSTVIRSCLQQLLASPLIESLDPGAMSDLDDSLQEAKSSLFSADSLRRLFTTASTNLDDWFVVIDGLDEVDIGRQIGLLKFLRDVLDQLPEPHRIKLLISSRETSSSDIDRILPTVTRLYTGLKPTSTDIRLYAEDIITNKISTNELILNDPGLENEIIEAIYRKEKGIRALQDIPGDLTATFDRTLGRIAAKKNNIAIVQKAFTLIQASFEPLTLDQLREALSVDIGQQTLDHDDLVSGIDRLPMCHHSIQKYLLTPGSEGFKEFHLERDKCDRFMGELCVTYISLDNFQRALGFTRKCTTDSSNMKIDMGGLAEQTIRTAIGDSIGSFIGRFTREAIGSSHTTSPSKVPWNGSRLSSVPNYGFGPSQSSKDYTFLEYASRHWYKHQLCIDSNENEATWRLLGQLLRRPRQYSQGEPWFQPAWTKAVSEIIGNDVLLFGPGFDSYRETAVSLETDENGRLLNTSTLRDLCYAFIYAIQKRNAGLACRVFMLLVEDYKKPANRRLHGYLSIIINRMAVNKLHQWCENRCLSRARLQLSHAALVRELRAAVASGILYFPPLDQNETQQDCTCVQRANYPLKEEMCQLLETGYRRHEQPYLFPLAVLSEELDTGSSVERLRTLNYDKRLDVELMLSSKTSLGRSFFDILVEGALIDMQRMQVFLSERLYLQERPLDQDNGLFGLLGKSNEAEHVRVQRQLDSTLTFLGTVQAAAINGIEAIENALAHCLETGGSVPLHKATITLLFDKIFLQNRWPTSMCDGIVKAFFGESLMPDYEEANETVLSRAVHSNSWELAISLIDVRPVSIDEREAISDFSYIKQALRCGDCRGIAMQVPKSRKKWSFDLRMNRSKPLDVEISTVCLHHLVRRVKCDEARPACTRCTSTGRTCDGYGEAALEQPPRSQSPIQTVTCGYNNSQEARSMQFFMERTLSQLTSFFPDEFWGISILQVAQSEPSISHALVSFSAYHEAYMNGVPGNKIPFALKYYNLSIKELRDSHRSLSHVHLVSCLVFICIEILQGHTGTAIRLFKDGLRMMSQYQVLDVQHSQATDLNDIHDHMRTLFTRLALQVALLVGDMRPELCLKFNSGCQLTPSKTNYSFDSLLEAREALNAILALQLAERTSSALVAMFSKWSQALDRFISSRDETTFTSSEQRSLALIDLHRRYFNIVLPWENKENHRYVLSLDSYTNEFEELVNCASRVLTFEETQAAPIFHLDIGAVPVLFMTVAWCRDPAIRRRAISLLMSNQAQEGVWSSRLTGRVARRIMEAEEEDLNVHSCKDVPGPRRVRSVLVSLGPREREAMIRYGLEDREWEEPIAW</sequence>
<evidence type="ECO:0000256" key="6">
    <source>
        <dbReference type="ARBA" id="ARBA00023163"/>
    </source>
</evidence>
<dbReference type="PROSITE" id="PS50837">
    <property type="entry name" value="NACHT"/>
    <property type="match status" value="1"/>
</dbReference>
<dbReference type="SUPFAM" id="SSF57701">
    <property type="entry name" value="Zn2/Cys6 DNA-binding domain"/>
    <property type="match status" value="1"/>
</dbReference>
<feature type="region of interest" description="Disordered" evidence="9">
    <location>
        <begin position="1201"/>
        <end position="1221"/>
    </location>
</feature>
<evidence type="ECO:0000313" key="12">
    <source>
        <dbReference type="Proteomes" id="UP000251714"/>
    </source>
</evidence>
<dbReference type="GO" id="GO:0000981">
    <property type="term" value="F:DNA-binding transcription factor activity, RNA polymerase II-specific"/>
    <property type="evidence" value="ECO:0007669"/>
    <property type="project" value="InterPro"/>
</dbReference>
<keyword evidence="7" id="KW-0539">Nucleus</keyword>
<protein>
    <recommendedName>
        <fullName evidence="10">NACHT domain-containing protein</fullName>
    </recommendedName>
</protein>
<dbReference type="SMART" id="SM00066">
    <property type="entry name" value="GAL4"/>
    <property type="match status" value="1"/>
</dbReference>
<dbReference type="GO" id="GO:0003677">
    <property type="term" value="F:DNA binding"/>
    <property type="evidence" value="ECO:0007669"/>
    <property type="project" value="UniProtKB-KW"/>
</dbReference>
<dbReference type="PANTHER" id="PTHR36206">
    <property type="entry name" value="ASPERCRYPTIN BIOSYNTHESIS CLUSTER-SPECIFIC TRANSCRIPTION REGULATOR ATNN-RELATED"/>
    <property type="match status" value="1"/>
</dbReference>
<dbReference type="Pfam" id="PF11951">
    <property type="entry name" value="Fungal_trans_2"/>
    <property type="match status" value="1"/>
</dbReference>
<reference evidence="11 12" key="1">
    <citation type="submission" date="2017-12" db="EMBL/GenBank/DDBJ databases">
        <title>Genome sequence of the mycotoxigenic crop pathogen Fusarium proliferatum, strain ITEM 2341 from Date Palm.</title>
        <authorList>
            <person name="Almiman B.F."/>
            <person name="Shittu T.A."/>
            <person name="Muthumeenakshi S."/>
            <person name="Baroncelli R."/>
            <person name="Sreenivasaprasada S."/>
        </authorList>
    </citation>
    <scope>NUCLEOTIDE SEQUENCE [LARGE SCALE GENOMIC DNA]</scope>
    <source>
        <strain evidence="11 12">ITEM 2341</strain>
    </source>
</reference>
<dbReference type="Pfam" id="PF12770">
    <property type="entry name" value="CHAT"/>
    <property type="match status" value="1"/>
</dbReference>
<dbReference type="Proteomes" id="UP000251714">
    <property type="component" value="Unassembled WGS sequence"/>
</dbReference>
<feature type="domain" description="NACHT" evidence="10">
    <location>
        <begin position="1300"/>
        <end position="1449"/>
    </location>
</feature>
<evidence type="ECO:0000256" key="2">
    <source>
        <dbReference type="ARBA" id="ARBA00022737"/>
    </source>
</evidence>
<dbReference type="InterPro" id="IPR027417">
    <property type="entry name" value="P-loop_NTPase"/>
</dbReference>
<feature type="region of interest" description="Disordered" evidence="9">
    <location>
        <begin position="1"/>
        <end position="21"/>
    </location>
</feature>
<dbReference type="CDD" id="cd00067">
    <property type="entry name" value="GAL4"/>
    <property type="match status" value="1"/>
</dbReference>
<evidence type="ECO:0000256" key="9">
    <source>
        <dbReference type="SAM" id="MobiDB-lite"/>
    </source>
</evidence>
<dbReference type="InterPro" id="IPR052360">
    <property type="entry name" value="Transcr_Regulatory_Proteins"/>
</dbReference>
<dbReference type="GO" id="GO:0008270">
    <property type="term" value="F:zinc ion binding"/>
    <property type="evidence" value="ECO:0007669"/>
    <property type="project" value="InterPro"/>
</dbReference>
<evidence type="ECO:0000259" key="10">
    <source>
        <dbReference type="PROSITE" id="PS50837"/>
    </source>
</evidence>
<dbReference type="InterPro" id="IPR024983">
    <property type="entry name" value="CHAT_dom"/>
</dbReference>
<dbReference type="InterPro" id="IPR036864">
    <property type="entry name" value="Zn2-C6_fun-type_DNA-bd_sf"/>
</dbReference>
<organism evidence="11 12">
    <name type="scientific">Gibberella intermedia</name>
    <name type="common">Bulb rot disease fungus</name>
    <name type="synonym">Fusarium proliferatum</name>
    <dbReference type="NCBI Taxonomy" id="948311"/>
    <lineage>
        <taxon>Eukaryota</taxon>
        <taxon>Fungi</taxon>
        <taxon>Dikarya</taxon>
        <taxon>Ascomycota</taxon>
        <taxon>Pezizomycotina</taxon>
        <taxon>Sordariomycetes</taxon>
        <taxon>Hypocreomycetidae</taxon>
        <taxon>Hypocreales</taxon>
        <taxon>Nectriaceae</taxon>
        <taxon>Fusarium</taxon>
        <taxon>Fusarium fujikuroi species complex</taxon>
    </lineage>
</organism>
<feature type="coiled-coil region" evidence="8">
    <location>
        <begin position="435"/>
        <end position="462"/>
    </location>
</feature>